<accession>A0A9Q0L2A2</accession>
<gene>
    <name evidence="2" type="ORF">NE237_032010</name>
</gene>
<comment type="caution">
    <text evidence="2">The sequence shown here is derived from an EMBL/GenBank/DDBJ whole genome shotgun (WGS) entry which is preliminary data.</text>
</comment>
<reference evidence="2" key="1">
    <citation type="journal article" date="2023" name="Plant J.">
        <title>The genome of the king protea, Protea cynaroides.</title>
        <authorList>
            <person name="Chang J."/>
            <person name="Duong T.A."/>
            <person name="Schoeman C."/>
            <person name="Ma X."/>
            <person name="Roodt D."/>
            <person name="Barker N."/>
            <person name="Li Z."/>
            <person name="Van de Peer Y."/>
            <person name="Mizrachi E."/>
        </authorList>
    </citation>
    <scope>NUCLEOTIDE SEQUENCE</scope>
    <source>
        <tissue evidence="2">Young leaves</tissue>
    </source>
</reference>
<feature type="transmembrane region" description="Helical" evidence="1">
    <location>
        <begin position="60"/>
        <end position="79"/>
    </location>
</feature>
<name>A0A9Q0L2A2_9MAGN</name>
<keyword evidence="3" id="KW-1185">Reference proteome</keyword>
<evidence type="ECO:0000313" key="2">
    <source>
        <dbReference type="EMBL" id="KAJ4981173.1"/>
    </source>
</evidence>
<proteinExistence type="predicted"/>
<dbReference type="Proteomes" id="UP001141806">
    <property type="component" value="Unassembled WGS sequence"/>
</dbReference>
<keyword evidence="1" id="KW-0812">Transmembrane</keyword>
<protein>
    <submittedName>
        <fullName evidence="2">Uncharacterized protein</fullName>
    </submittedName>
</protein>
<sequence length="131" mass="15087">MTWFEFSSNEGNVSALKFCSFHCYYVRVLSGNEMSGKRRDAPFCQISVQMGGFSYLDTPHYSWVLVLHIVLIICWRISLNGDMPAMGYIYEGTERAKVSRLFIWKKILFANNIYMSNSAIWAACTNKAQKD</sequence>
<keyword evidence="1" id="KW-0472">Membrane</keyword>
<organism evidence="2 3">
    <name type="scientific">Protea cynaroides</name>
    <dbReference type="NCBI Taxonomy" id="273540"/>
    <lineage>
        <taxon>Eukaryota</taxon>
        <taxon>Viridiplantae</taxon>
        <taxon>Streptophyta</taxon>
        <taxon>Embryophyta</taxon>
        <taxon>Tracheophyta</taxon>
        <taxon>Spermatophyta</taxon>
        <taxon>Magnoliopsida</taxon>
        <taxon>Proteales</taxon>
        <taxon>Proteaceae</taxon>
        <taxon>Protea</taxon>
    </lineage>
</organism>
<evidence type="ECO:0000313" key="3">
    <source>
        <dbReference type="Proteomes" id="UP001141806"/>
    </source>
</evidence>
<evidence type="ECO:0000256" key="1">
    <source>
        <dbReference type="SAM" id="Phobius"/>
    </source>
</evidence>
<dbReference type="AlphaFoldDB" id="A0A9Q0L2A2"/>
<dbReference type="EMBL" id="JAMYWD010000001">
    <property type="protein sequence ID" value="KAJ4981173.1"/>
    <property type="molecule type" value="Genomic_DNA"/>
</dbReference>
<keyword evidence="1" id="KW-1133">Transmembrane helix</keyword>